<dbReference type="OrthoDB" id="9808813at2"/>
<evidence type="ECO:0000256" key="5">
    <source>
        <dbReference type="ARBA" id="ARBA00023236"/>
    </source>
</evidence>
<protein>
    <submittedName>
        <fullName evidence="7">DNA polymerase V</fullName>
    </submittedName>
</protein>
<dbReference type="InterPro" id="IPR001126">
    <property type="entry name" value="UmuC"/>
</dbReference>
<dbReference type="InterPro" id="IPR050116">
    <property type="entry name" value="DNA_polymerase-Y"/>
</dbReference>
<dbReference type="Pfam" id="PF00817">
    <property type="entry name" value="IMS"/>
    <property type="match status" value="1"/>
</dbReference>
<comment type="similarity">
    <text evidence="1">Belongs to the DNA polymerase type-Y family.</text>
</comment>
<evidence type="ECO:0000313" key="8">
    <source>
        <dbReference type="Proteomes" id="UP000199072"/>
    </source>
</evidence>
<accession>A0A1G6Z3Z5</accession>
<dbReference type="Gene3D" id="3.40.1170.60">
    <property type="match status" value="1"/>
</dbReference>
<reference evidence="7 8" key="1">
    <citation type="submission" date="2016-10" db="EMBL/GenBank/DDBJ databases">
        <authorList>
            <person name="de Groot N.N."/>
        </authorList>
    </citation>
    <scope>NUCLEOTIDE SEQUENCE [LARGE SCALE GENOMIC DNA]</scope>
    <source>
        <strain evidence="7 8">47C3B</strain>
    </source>
</reference>
<dbReference type="InterPro" id="IPR043502">
    <property type="entry name" value="DNA/RNA_pol_sf"/>
</dbReference>
<dbReference type="InterPro" id="IPR025188">
    <property type="entry name" value="DUF4113"/>
</dbReference>
<dbReference type="SUPFAM" id="SSF56672">
    <property type="entry name" value="DNA/RNA polymerases"/>
    <property type="match status" value="1"/>
</dbReference>
<keyword evidence="3" id="KW-0741">SOS mutagenesis</keyword>
<evidence type="ECO:0000256" key="4">
    <source>
        <dbReference type="ARBA" id="ARBA00023204"/>
    </source>
</evidence>
<dbReference type="PANTHER" id="PTHR11076">
    <property type="entry name" value="DNA REPAIR POLYMERASE UMUC / TRANSFERASE FAMILY MEMBER"/>
    <property type="match status" value="1"/>
</dbReference>
<dbReference type="GO" id="GO:0042276">
    <property type="term" value="P:error-prone translesion synthesis"/>
    <property type="evidence" value="ECO:0007669"/>
    <property type="project" value="TreeGrafter"/>
</dbReference>
<evidence type="ECO:0000259" key="6">
    <source>
        <dbReference type="PROSITE" id="PS50173"/>
    </source>
</evidence>
<organism evidence="7 8">
    <name type="scientific">Mucilaginibacter pineti</name>
    <dbReference type="NCBI Taxonomy" id="1391627"/>
    <lineage>
        <taxon>Bacteria</taxon>
        <taxon>Pseudomonadati</taxon>
        <taxon>Bacteroidota</taxon>
        <taxon>Sphingobacteriia</taxon>
        <taxon>Sphingobacteriales</taxon>
        <taxon>Sphingobacteriaceae</taxon>
        <taxon>Mucilaginibacter</taxon>
    </lineage>
</organism>
<dbReference type="GO" id="GO:0003887">
    <property type="term" value="F:DNA-directed DNA polymerase activity"/>
    <property type="evidence" value="ECO:0007669"/>
    <property type="project" value="TreeGrafter"/>
</dbReference>
<dbReference type="STRING" id="1391627.SAMN05216464_103184"/>
<dbReference type="Pfam" id="PF11799">
    <property type="entry name" value="IMS_C"/>
    <property type="match status" value="1"/>
</dbReference>
<feature type="domain" description="UmuC" evidence="6">
    <location>
        <begin position="2"/>
        <end position="184"/>
    </location>
</feature>
<keyword evidence="2" id="KW-0227">DNA damage</keyword>
<keyword evidence="8" id="KW-1185">Reference proteome</keyword>
<dbReference type="GO" id="GO:0003684">
    <property type="term" value="F:damaged DNA binding"/>
    <property type="evidence" value="ECO:0007669"/>
    <property type="project" value="InterPro"/>
</dbReference>
<sequence length="417" mass="47114">MFAHVDINNCYVSCETLFQPQLKGKVVVVLSNNDGCVIARSNEAKAIGIKMADAEFIVRKTLQAHDAAIFSSNYALYADMSARMMNNLARYTYMLMVYSIDEAFLALGNITGVDLESYVAAISHNVMRDTGLSITVGVGPTMALAKLANKASKKMGRKFLVLDTRVKVDEVVRDFPIEDVWGIGRQYYEKLKSFKVITAQDFRELKPDLVRQHMTVQGWRLHQELWGIPCNVIRDVAERSKGIESSQSFNTYQTELKKIEEATAMHAATVAIKLRQQKSMAMTLTVYLRTNKHNISHDQHYPSITLKVPFATNSTQEFTKICVQAIRAIWQPGYNYLKTGVRATGIIPAGEVQHNLFSNYDNSKQLTLSGLMDDINARYGRGSLRLAAEGYEKTWKMKQEFLSKQYTTSWQDIIVAK</sequence>
<dbReference type="PROSITE" id="PS50173">
    <property type="entry name" value="UMUC"/>
    <property type="match status" value="1"/>
</dbReference>
<dbReference type="GO" id="GO:0005829">
    <property type="term" value="C:cytosol"/>
    <property type="evidence" value="ECO:0007669"/>
    <property type="project" value="TreeGrafter"/>
</dbReference>
<dbReference type="Gene3D" id="3.30.70.270">
    <property type="match status" value="1"/>
</dbReference>
<dbReference type="CDD" id="cd01700">
    <property type="entry name" value="PolY_Pol_V_umuC"/>
    <property type="match status" value="1"/>
</dbReference>
<evidence type="ECO:0000256" key="1">
    <source>
        <dbReference type="ARBA" id="ARBA00010945"/>
    </source>
</evidence>
<dbReference type="AlphaFoldDB" id="A0A1G6Z3Z5"/>
<evidence type="ECO:0000313" key="7">
    <source>
        <dbReference type="EMBL" id="SDD96575.1"/>
    </source>
</evidence>
<dbReference type="InterPro" id="IPR017961">
    <property type="entry name" value="DNA_pol_Y-fam_little_finger"/>
</dbReference>
<evidence type="ECO:0000256" key="3">
    <source>
        <dbReference type="ARBA" id="ARBA00023199"/>
    </source>
</evidence>
<keyword evidence="5" id="KW-0742">SOS response</keyword>
<proteinExistence type="inferred from homology"/>
<dbReference type="Pfam" id="PF13438">
    <property type="entry name" value="DUF4113"/>
    <property type="match status" value="1"/>
</dbReference>
<name>A0A1G6Z3Z5_9SPHI</name>
<dbReference type="GO" id="GO:0006281">
    <property type="term" value="P:DNA repair"/>
    <property type="evidence" value="ECO:0007669"/>
    <property type="project" value="UniProtKB-KW"/>
</dbReference>
<dbReference type="RefSeq" id="WP_091147980.1">
    <property type="nucleotide sequence ID" value="NZ_FNAI01000003.1"/>
</dbReference>
<dbReference type="PANTHER" id="PTHR11076:SF34">
    <property type="entry name" value="PROTEIN UMUC"/>
    <property type="match status" value="1"/>
</dbReference>
<dbReference type="GO" id="GO:0009432">
    <property type="term" value="P:SOS response"/>
    <property type="evidence" value="ECO:0007669"/>
    <property type="project" value="UniProtKB-KW"/>
</dbReference>
<dbReference type="EMBL" id="FNAI01000003">
    <property type="protein sequence ID" value="SDD96575.1"/>
    <property type="molecule type" value="Genomic_DNA"/>
</dbReference>
<keyword evidence="4" id="KW-0234">DNA repair</keyword>
<dbReference type="Gene3D" id="1.10.150.20">
    <property type="entry name" value="5' to 3' exonuclease, C-terminal subdomain"/>
    <property type="match status" value="1"/>
</dbReference>
<gene>
    <name evidence="7" type="ORF">SAMN05216464_103184</name>
</gene>
<evidence type="ECO:0000256" key="2">
    <source>
        <dbReference type="ARBA" id="ARBA00022763"/>
    </source>
</evidence>
<dbReference type="InterPro" id="IPR043128">
    <property type="entry name" value="Rev_trsase/Diguanyl_cyclase"/>
</dbReference>
<dbReference type="Proteomes" id="UP000199072">
    <property type="component" value="Unassembled WGS sequence"/>
</dbReference>